<evidence type="ECO:0000256" key="1">
    <source>
        <dbReference type="SAM" id="MobiDB-lite"/>
    </source>
</evidence>
<dbReference type="GeneID" id="37218400"/>
<dbReference type="EMBL" id="KZ824446">
    <property type="protein sequence ID" value="RAK99540.1"/>
    <property type="molecule type" value="Genomic_DNA"/>
</dbReference>
<gene>
    <name evidence="2" type="ORF">BO80DRAFT_126420</name>
</gene>
<organism evidence="2 3">
    <name type="scientific">Aspergillus ibericus CBS 121593</name>
    <dbReference type="NCBI Taxonomy" id="1448316"/>
    <lineage>
        <taxon>Eukaryota</taxon>
        <taxon>Fungi</taxon>
        <taxon>Dikarya</taxon>
        <taxon>Ascomycota</taxon>
        <taxon>Pezizomycotina</taxon>
        <taxon>Eurotiomycetes</taxon>
        <taxon>Eurotiomycetidae</taxon>
        <taxon>Eurotiales</taxon>
        <taxon>Aspergillaceae</taxon>
        <taxon>Aspergillus</taxon>
        <taxon>Aspergillus subgen. Circumdati</taxon>
    </lineage>
</organism>
<reference evidence="2 3" key="1">
    <citation type="submission" date="2018-02" db="EMBL/GenBank/DDBJ databases">
        <title>The genomes of Aspergillus section Nigri reveals drivers in fungal speciation.</title>
        <authorList>
            <consortium name="DOE Joint Genome Institute"/>
            <person name="Vesth T.C."/>
            <person name="Nybo J."/>
            <person name="Theobald S."/>
            <person name="Brandl J."/>
            <person name="Frisvad J.C."/>
            <person name="Nielsen K.F."/>
            <person name="Lyhne E.K."/>
            <person name="Kogle M.E."/>
            <person name="Kuo A."/>
            <person name="Riley R."/>
            <person name="Clum A."/>
            <person name="Nolan M."/>
            <person name="Lipzen A."/>
            <person name="Salamov A."/>
            <person name="Henrissat B."/>
            <person name="Wiebenga A."/>
            <person name="De vries R.P."/>
            <person name="Grigoriev I.V."/>
            <person name="Mortensen U.H."/>
            <person name="Andersen M.R."/>
            <person name="Baker S.E."/>
        </authorList>
    </citation>
    <scope>NUCLEOTIDE SEQUENCE [LARGE SCALE GENOMIC DNA]</scope>
    <source>
        <strain evidence="2 3">CBS 121593</strain>
    </source>
</reference>
<feature type="region of interest" description="Disordered" evidence="1">
    <location>
        <begin position="503"/>
        <end position="522"/>
    </location>
</feature>
<feature type="region of interest" description="Disordered" evidence="1">
    <location>
        <begin position="1"/>
        <end position="25"/>
    </location>
</feature>
<name>A0A395GVE5_9EURO</name>
<accession>A0A395GVE5</accession>
<dbReference type="OrthoDB" id="4406935at2759"/>
<keyword evidence="3" id="KW-1185">Reference proteome</keyword>
<feature type="compositionally biased region" description="Polar residues" evidence="1">
    <location>
        <begin position="125"/>
        <end position="138"/>
    </location>
</feature>
<dbReference type="Proteomes" id="UP000249402">
    <property type="component" value="Unassembled WGS sequence"/>
</dbReference>
<proteinExistence type="predicted"/>
<protein>
    <submittedName>
        <fullName evidence="2">Uncharacterized protein</fullName>
    </submittedName>
</protein>
<dbReference type="RefSeq" id="XP_025573868.1">
    <property type="nucleotide sequence ID" value="XM_025713535.1"/>
</dbReference>
<dbReference type="AlphaFoldDB" id="A0A395GVE5"/>
<evidence type="ECO:0000313" key="3">
    <source>
        <dbReference type="Proteomes" id="UP000249402"/>
    </source>
</evidence>
<feature type="region of interest" description="Disordered" evidence="1">
    <location>
        <begin position="98"/>
        <end position="246"/>
    </location>
</feature>
<evidence type="ECO:0000313" key="2">
    <source>
        <dbReference type="EMBL" id="RAK99540.1"/>
    </source>
</evidence>
<dbReference type="VEuPathDB" id="FungiDB:BO80DRAFT_126420"/>
<sequence>MLATVLPPAEPKSPITGSHGKFDEKYGSDWRHIEVTRRMVDHIEDVSHMEGLSKPSDPFTDKRYLTVPSSVRIAPGDEQRTLQPLVDEDAITPAPVKPAGPINPGQHLGLKRPTAPAPRLVRSGPGSNADQLLQSQDKGNPRVSIPERKAAYSGHRSHAESSAAAERRGAAEGNGQGGEIMTGQIVLPAPGQTGPSLGDGNGGKDNPPSQAEPKPRKVRLRPMRPGILTDDGLPVRDSLWGENGKEEDENVIPTNIELPWHIRLMNETDDLNTIAVHIAAFRRNLKDCGVDFAVNHRPLCFLDDADRNRKVRKFTNSDKRNGHHLVNLYFHTGQQNWATLCVTREHRITGSVWHHWALAAISEPRTLPTDSLHQAGIHLLMYDPIPPEDPTTRQRREYFGNYVSDDQKEMLLRFARKFRNLDFAINRTRIPIQGETDPLRETMWWIWNVARYGGRFYEGTDQLDDPRWALTNSRYFTLERNRRRDLDRSLRPKRLRHIMRWSPRGARQLPGPGPQAAITGGN</sequence>